<organism evidence="3 4">
    <name type="scientific">Aspergillus lentulus</name>
    <dbReference type="NCBI Taxonomy" id="293939"/>
    <lineage>
        <taxon>Eukaryota</taxon>
        <taxon>Fungi</taxon>
        <taxon>Dikarya</taxon>
        <taxon>Ascomycota</taxon>
        <taxon>Pezizomycotina</taxon>
        <taxon>Eurotiomycetes</taxon>
        <taxon>Eurotiomycetidae</taxon>
        <taxon>Eurotiales</taxon>
        <taxon>Aspergillaceae</taxon>
        <taxon>Aspergillus</taxon>
        <taxon>Aspergillus subgen. Fumigati</taxon>
    </lineage>
</organism>
<feature type="transmembrane region" description="Helical" evidence="2">
    <location>
        <begin position="517"/>
        <end position="543"/>
    </location>
</feature>
<feature type="compositionally biased region" description="Polar residues" evidence="1">
    <location>
        <begin position="1"/>
        <end position="15"/>
    </location>
</feature>
<dbReference type="EMBL" id="BCLY01000013">
    <property type="protein sequence ID" value="GAQ10008.1"/>
    <property type="molecule type" value="Genomic_DNA"/>
</dbReference>
<sequence>MAQTGPNLTTESDSTLLRHKPKSTDSQGITSHRAGIAWSWFLVTVPISALTAVFLALVFHYRLHHGDSPFPNLRLPSAEDEKNMFYVNLSSSVILFSTSWASSVAPMLSSFVLVLASFPIARRLSRDIQRGRVDRLPTPYQLCLTLKFIDGSLLGAMWDWFCYFLPWNKGSERQTPPLRAASTVAVLATLLGLLVTAADTWLHFATTTVPFTRVSPITNHTDYSFGLLPQCLKGNNSVAAQRVDPMGPVCSVSLAVTGSFLADATTSLQVMNNVSDQATVYTYADEHKTSYTYLGVPESASLLTRDFTAKTYGARTQCELISTKCGLQNVASSVKFNCSAEFAGFINSPTLQAAFFEDETMSKNLRGKVVSNYGTGNPYYFALASMVNLSGGKTPNSTEFVQSLHGVPTYVLGCNTTIYDIEYDRLNNTVTRFQPTVSNTSVSNIWQTSISQTQDWFPFFQQAVGTAIFSDTAQEFAEKVALALSKATIALGADALGAQPALAAQERETLLVARIPAAPLVTMVVVCLLYVVCGLLLTGLAAWSARNGVPDVQARLSIAGLVADRFEEPGLRSDTDSVEKMFAEYSGKESKRIAIESVDRVGVYRYTTWQKPEGSTSDW</sequence>
<feature type="transmembrane region" description="Helical" evidence="2">
    <location>
        <begin position="93"/>
        <end position="118"/>
    </location>
</feature>
<feature type="transmembrane region" description="Helical" evidence="2">
    <location>
        <begin position="40"/>
        <end position="61"/>
    </location>
</feature>
<evidence type="ECO:0000313" key="4">
    <source>
        <dbReference type="Proteomes" id="UP000051487"/>
    </source>
</evidence>
<feature type="transmembrane region" description="Helical" evidence="2">
    <location>
        <begin position="178"/>
        <end position="198"/>
    </location>
</feature>
<evidence type="ECO:0000256" key="2">
    <source>
        <dbReference type="SAM" id="Phobius"/>
    </source>
</evidence>
<keyword evidence="2" id="KW-1133">Transmembrane helix</keyword>
<accession>A0AAN4PNT0</accession>
<proteinExistence type="predicted"/>
<evidence type="ECO:0000256" key="1">
    <source>
        <dbReference type="SAM" id="MobiDB-lite"/>
    </source>
</evidence>
<evidence type="ECO:0000313" key="3">
    <source>
        <dbReference type="EMBL" id="GAQ10008.1"/>
    </source>
</evidence>
<dbReference type="Proteomes" id="UP000051487">
    <property type="component" value="Unassembled WGS sequence"/>
</dbReference>
<protein>
    <submittedName>
        <fullName evidence="3">Uncharacterized protein</fullName>
    </submittedName>
</protein>
<keyword evidence="2" id="KW-0472">Membrane</keyword>
<comment type="caution">
    <text evidence="3">The sequence shown here is derived from an EMBL/GenBank/DDBJ whole genome shotgun (WGS) entry which is preliminary data.</text>
</comment>
<dbReference type="AlphaFoldDB" id="A0AAN4PNT0"/>
<gene>
    <name evidence="3" type="ORF">ALT_7329</name>
</gene>
<name>A0AAN4PNT0_ASPLE</name>
<reference evidence="3 4" key="1">
    <citation type="submission" date="2015-11" db="EMBL/GenBank/DDBJ databases">
        <title>Aspergillus lentulus strain IFM 54703T.</title>
        <authorList>
            <person name="Kusuya Y."/>
            <person name="Sakai K."/>
            <person name="Kamei K."/>
            <person name="Takahashi H."/>
            <person name="Yaguchi T."/>
        </authorList>
    </citation>
    <scope>NUCLEOTIDE SEQUENCE [LARGE SCALE GENOMIC DNA]</scope>
    <source>
        <strain evidence="3 4">IFM 54703</strain>
    </source>
</reference>
<keyword evidence="2" id="KW-0812">Transmembrane</keyword>
<feature type="region of interest" description="Disordered" evidence="1">
    <location>
        <begin position="1"/>
        <end position="29"/>
    </location>
</feature>